<keyword evidence="7" id="KW-1185">Reference proteome</keyword>
<dbReference type="PANTHER" id="PTHR24174">
    <property type="entry name" value="ANKYRIN REPEAT AND STERILE ALPHA MOTIF DOMAIN-CONTAINING PROTEIN 1"/>
    <property type="match status" value="1"/>
</dbReference>
<comment type="caution">
    <text evidence="6">The sequence shown here is derived from an EMBL/GenBank/DDBJ whole genome shotgun (WGS) entry which is preliminary data.</text>
</comment>
<dbReference type="InterPro" id="IPR033635">
    <property type="entry name" value="ANKS1/Caskin"/>
</dbReference>
<dbReference type="PROSITE" id="PS50088">
    <property type="entry name" value="ANK_REPEAT"/>
    <property type="match status" value="2"/>
</dbReference>
<keyword evidence="4" id="KW-0175">Coiled coil</keyword>
<evidence type="ECO:0000256" key="1">
    <source>
        <dbReference type="ARBA" id="ARBA00022737"/>
    </source>
</evidence>
<feature type="repeat" description="ANK" evidence="3">
    <location>
        <begin position="314"/>
        <end position="347"/>
    </location>
</feature>
<feature type="coiled-coil region" evidence="4">
    <location>
        <begin position="1"/>
        <end position="28"/>
    </location>
</feature>
<dbReference type="Pfam" id="PF12796">
    <property type="entry name" value="Ank_2"/>
    <property type="match status" value="1"/>
</dbReference>
<dbReference type="InterPro" id="IPR002110">
    <property type="entry name" value="Ankyrin_rpt"/>
</dbReference>
<feature type="compositionally biased region" description="Low complexity" evidence="5">
    <location>
        <begin position="531"/>
        <end position="541"/>
    </location>
</feature>
<evidence type="ECO:0000256" key="2">
    <source>
        <dbReference type="ARBA" id="ARBA00023043"/>
    </source>
</evidence>
<evidence type="ECO:0000256" key="3">
    <source>
        <dbReference type="PROSITE-ProRule" id="PRU00023"/>
    </source>
</evidence>
<name>A0A812KNL5_9DINO</name>
<dbReference type="Proteomes" id="UP000604046">
    <property type="component" value="Unassembled WGS sequence"/>
</dbReference>
<dbReference type="PROSITE" id="PS50297">
    <property type="entry name" value="ANK_REP_REGION"/>
    <property type="match status" value="1"/>
</dbReference>
<evidence type="ECO:0000313" key="7">
    <source>
        <dbReference type="Proteomes" id="UP000604046"/>
    </source>
</evidence>
<feature type="coiled-coil region" evidence="4">
    <location>
        <begin position="66"/>
        <end position="100"/>
    </location>
</feature>
<keyword evidence="1" id="KW-0677">Repeat</keyword>
<protein>
    <submittedName>
        <fullName evidence="6">ANKRD50 protein</fullName>
    </submittedName>
</protein>
<dbReference type="Gene3D" id="1.25.40.20">
    <property type="entry name" value="Ankyrin repeat-containing domain"/>
    <property type="match status" value="2"/>
</dbReference>
<feature type="repeat" description="ANK" evidence="3">
    <location>
        <begin position="437"/>
        <end position="469"/>
    </location>
</feature>
<evidence type="ECO:0000256" key="4">
    <source>
        <dbReference type="SAM" id="Coils"/>
    </source>
</evidence>
<dbReference type="SMART" id="SM00248">
    <property type="entry name" value="ANK"/>
    <property type="match status" value="3"/>
</dbReference>
<dbReference type="EMBL" id="CAJNDS010000778">
    <property type="protein sequence ID" value="CAE7233100.1"/>
    <property type="molecule type" value="Genomic_DNA"/>
</dbReference>
<gene>
    <name evidence="6" type="primary">ANKRD50</name>
    <name evidence="6" type="ORF">SNAT2548_LOCUS9702</name>
</gene>
<evidence type="ECO:0000256" key="5">
    <source>
        <dbReference type="SAM" id="MobiDB-lite"/>
    </source>
</evidence>
<accession>A0A812KNL5</accession>
<dbReference type="SUPFAM" id="SSF48403">
    <property type="entry name" value="Ankyrin repeat"/>
    <property type="match status" value="1"/>
</dbReference>
<sequence>MAEVQTRNRQLELQVLELQNTCSQQAHELVVQRESLQKLYAEEAQVEVERIQELRDTACASAHHHATSKTEELTRAEVQLDKQQLELVAKANDVARLREELHVSHNERSQLDLHLLRVEAREEQTVNELEEVSQLCRQRGAMASNFEAQLDLSELKLDELQKSCSHQLQELSAQRRLTSSLQLQLEDELRQHRASPPIELLEVTQAQALEIQQLRAEVGVSVSHAAAQNEVRAEAEAEACQMLRGELAEEKARGLLTATPAAASSPLATAALAGAAVTADGHKLFEAAAQGDVALASALEKLPMSEFMAVRSADGSTLLHAAAAGGSLPAALAALLAGGARRRCEQDLQRDLLRHEHLSFVNARDCEQRSALLCHCQSANTCAASAATLLESQANPFLEDGHGCTPFLACASRGNCEVMKLLLRATGGSVLRDSDENGRTALHCATLKGNADAVRLLLQVSADVELPDAAGRRAVELAEAGGHEDIVKLLEPAEEEPQEIPAVGLQSWLPREENADEEEPHQDSRPVKPNAPATPTSPTSPDKYAEEPGDEW</sequence>
<dbReference type="PANTHER" id="PTHR24174:SF16">
    <property type="entry name" value="CASKIN-2"/>
    <property type="match status" value="1"/>
</dbReference>
<dbReference type="InterPro" id="IPR036770">
    <property type="entry name" value="Ankyrin_rpt-contain_sf"/>
</dbReference>
<organism evidence="6 7">
    <name type="scientific">Symbiodinium natans</name>
    <dbReference type="NCBI Taxonomy" id="878477"/>
    <lineage>
        <taxon>Eukaryota</taxon>
        <taxon>Sar</taxon>
        <taxon>Alveolata</taxon>
        <taxon>Dinophyceae</taxon>
        <taxon>Suessiales</taxon>
        <taxon>Symbiodiniaceae</taxon>
        <taxon>Symbiodinium</taxon>
    </lineage>
</organism>
<dbReference type="AlphaFoldDB" id="A0A812KNL5"/>
<keyword evidence="2 3" id="KW-0040">ANK repeat</keyword>
<dbReference type="OrthoDB" id="441646at2759"/>
<reference evidence="6" key="1">
    <citation type="submission" date="2021-02" db="EMBL/GenBank/DDBJ databases">
        <authorList>
            <person name="Dougan E. K."/>
            <person name="Rhodes N."/>
            <person name="Thang M."/>
            <person name="Chan C."/>
        </authorList>
    </citation>
    <scope>NUCLEOTIDE SEQUENCE</scope>
</reference>
<feature type="region of interest" description="Disordered" evidence="5">
    <location>
        <begin position="492"/>
        <end position="552"/>
    </location>
</feature>
<proteinExistence type="predicted"/>
<evidence type="ECO:0000313" key="6">
    <source>
        <dbReference type="EMBL" id="CAE7233100.1"/>
    </source>
</evidence>